<organism evidence="1 2">
    <name type="scientific">Cichorium intybus</name>
    <name type="common">Chicory</name>
    <dbReference type="NCBI Taxonomy" id="13427"/>
    <lineage>
        <taxon>Eukaryota</taxon>
        <taxon>Viridiplantae</taxon>
        <taxon>Streptophyta</taxon>
        <taxon>Embryophyta</taxon>
        <taxon>Tracheophyta</taxon>
        <taxon>Spermatophyta</taxon>
        <taxon>Magnoliopsida</taxon>
        <taxon>eudicotyledons</taxon>
        <taxon>Gunneridae</taxon>
        <taxon>Pentapetalae</taxon>
        <taxon>asterids</taxon>
        <taxon>campanulids</taxon>
        <taxon>Asterales</taxon>
        <taxon>Asteraceae</taxon>
        <taxon>Cichorioideae</taxon>
        <taxon>Cichorieae</taxon>
        <taxon>Cichoriinae</taxon>
        <taxon>Cichorium</taxon>
    </lineage>
</organism>
<evidence type="ECO:0000313" key="1">
    <source>
        <dbReference type="EMBL" id="KAI3780610.1"/>
    </source>
</evidence>
<keyword evidence="2" id="KW-1185">Reference proteome</keyword>
<reference evidence="2" key="1">
    <citation type="journal article" date="2022" name="Mol. Ecol. Resour.">
        <title>The genomes of chicory, endive, great burdock and yacon provide insights into Asteraceae palaeo-polyploidization history and plant inulin production.</title>
        <authorList>
            <person name="Fan W."/>
            <person name="Wang S."/>
            <person name="Wang H."/>
            <person name="Wang A."/>
            <person name="Jiang F."/>
            <person name="Liu H."/>
            <person name="Zhao H."/>
            <person name="Xu D."/>
            <person name="Zhang Y."/>
        </authorList>
    </citation>
    <scope>NUCLEOTIDE SEQUENCE [LARGE SCALE GENOMIC DNA]</scope>
    <source>
        <strain evidence="2">cv. Punajuju</strain>
    </source>
</reference>
<dbReference type="Proteomes" id="UP001055811">
    <property type="component" value="Linkage Group LG02"/>
</dbReference>
<accession>A0ACB9GBZ9</accession>
<dbReference type="EMBL" id="CM042010">
    <property type="protein sequence ID" value="KAI3780610.1"/>
    <property type="molecule type" value="Genomic_DNA"/>
</dbReference>
<comment type="caution">
    <text evidence="1">The sequence shown here is derived from an EMBL/GenBank/DDBJ whole genome shotgun (WGS) entry which is preliminary data.</text>
</comment>
<proteinExistence type="predicted"/>
<sequence>MDQYFEVSSFRYLNNSHCWYHFTFARVEFILSDIKRDRIIVLLIDKNREKMMAVIPSNLMEMYQNRILVGLLYSIKCFKLSWNPFGCPKYGGYKFLDDEYVIAVSNNTQFNLERRPDLHFPLYPLVTSIESLVKMQRLRLMIDVVGKVISGRFLGRNCAYEMTLQDKSGYVINLTLNDAPETLPFMLSLAIRDHWVIYVARVRLCEQGGHNYLSSTYISRVRFRPIMPEAEEISLIYG</sequence>
<gene>
    <name evidence="1" type="ORF">L2E82_10595</name>
</gene>
<reference evidence="1 2" key="2">
    <citation type="journal article" date="2022" name="Mol. Ecol. Resour.">
        <title>The genomes of chicory, endive, great burdock and yacon provide insights into Asteraceae paleo-polyploidization history and plant inulin production.</title>
        <authorList>
            <person name="Fan W."/>
            <person name="Wang S."/>
            <person name="Wang H."/>
            <person name="Wang A."/>
            <person name="Jiang F."/>
            <person name="Liu H."/>
            <person name="Zhao H."/>
            <person name="Xu D."/>
            <person name="Zhang Y."/>
        </authorList>
    </citation>
    <scope>NUCLEOTIDE SEQUENCE [LARGE SCALE GENOMIC DNA]</scope>
    <source>
        <strain evidence="2">cv. Punajuju</strain>
        <tissue evidence="1">Leaves</tissue>
    </source>
</reference>
<name>A0ACB9GBZ9_CICIN</name>
<evidence type="ECO:0000313" key="2">
    <source>
        <dbReference type="Proteomes" id="UP001055811"/>
    </source>
</evidence>
<protein>
    <submittedName>
        <fullName evidence="1">Uncharacterized protein</fullName>
    </submittedName>
</protein>